<dbReference type="Proteomes" id="UP000551443">
    <property type="component" value="Unassembled WGS sequence"/>
</dbReference>
<dbReference type="AlphaFoldDB" id="A0A7L3PHI6"/>
<comment type="similarity">
    <text evidence="1 2 3">Belongs to the NDK family.</text>
</comment>
<evidence type="ECO:0000256" key="3">
    <source>
        <dbReference type="RuleBase" id="RU004011"/>
    </source>
</evidence>
<dbReference type="GO" id="GO:0006228">
    <property type="term" value="P:UTP biosynthetic process"/>
    <property type="evidence" value="ECO:0007669"/>
    <property type="project" value="InterPro"/>
</dbReference>
<dbReference type="PRINTS" id="PR01243">
    <property type="entry name" value="NUCDPKINASE"/>
</dbReference>
<dbReference type="GO" id="GO:0006183">
    <property type="term" value="P:GTP biosynthetic process"/>
    <property type="evidence" value="ECO:0007669"/>
    <property type="project" value="InterPro"/>
</dbReference>
<dbReference type="GO" id="GO:0004550">
    <property type="term" value="F:nucleoside diphosphate kinase activity"/>
    <property type="evidence" value="ECO:0007669"/>
    <property type="project" value="InterPro"/>
</dbReference>
<proteinExistence type="inferred from homology"/>
<dbReference type="GO" id="GO:0006241">
    <property type="term" value="P:CTP biosynthetic process"/>
    <property type="evidence" value="ECO:0007669"/>
    <property type="project" value="InterPro"/>
</dbReference>
<dbReference type="PANTHER" id="PTHR46135:SF3">
    <property type="entry name" value="NME_NM23 FAMILY MEMBER 8"/>
    <property type="match status" value="1"/>
</dbReference>
<dbReference type="Pfam" id="PF00085">
    <property type="entry name" value="Thioredoxin"/>
    <property type="match status" value="1"/>
</dbReference>
<evidence type="ECO:0000256" key="1">
    <source>
        <dbReference type="ARBA" id="ARBA00008142"/>
    </source>
</evidence>
<keyword evidence="7" id="KW-1185">Reference proteome</keyword>
<accession>A0A7L3PHI6</accession>
<feature type="non-terminal residue" evidence="6">
    <location>
        <position position="1"/>
    </location>
</feature>
<comment type="caution">
    <text evidence="6">The sequence shown here is derived from an EMBL/GenBank/DDBJ whole genome shotgun (WGS) entry which is preliminary data.</text>
</comment>
<feature type="non-terminal residue" evidence="6">
    <location>
        <position position="525"/>
    </location>
</feature>
<dbReference type="InterPro" id="IPR036850">
    <property type="entry name" value="NDK-like_dom_sf"/>
</dbReference>
<dbReference type="Pfam" id="PF00334">
    <property type="entry name" value="NDK"/>
    <property type="match status" value="2"/>
</dbReference>
<dbReference type="InterPro" id="IPR001564">
    <property type="entry name" value="Nucleoside_diP_kinase"/>
</dbReference>
<feature type="region of interest" description="Disordered" evidence="4">
    <location>
        <begin position="228"/>
        <end position="247"/>
    </location>
</feature>
<evidence type="ECO:0000259" key="5">
    <source>
        <dbReference type="PROSITE" id="PS51352"/>
    </source>
</evidence>
<dbReference type="InterPro" id="IPR013766">
    <property type="entry name" value="Thioredoxin_domain"/>
</dbReference>
<dbReference type="InterPro" id="IPR034907">
    <property type="entry name" value="NDK-like_dom"/>
</dbReference>
<dbReference type="InterPro" id="IPR017937">
    <property type="entry name" value="Thioredoxin_CS"/>
</dbReference>
<dbReference type="PROSITE" id="PS51352">
    <property type="entry name" value="THIOREDOXIN_2"/>
    <property type="match status" value="1"/>
</dbReference>
<evidence type="ECO:0000256" key="4">
    <source>
        <dbReference type="SAM" id="MobiDB-lite"/>
    </source>
</evidence>
<sequence length="525" mass="60175">KCQLILFQIVISNQNQWDDMMQMNGIAVIDVHQAWCGPCKAMMNIFRKLKNDFSEEAVLHFAVAEADSIETLKAFRKNCEPVFLFSVNGKIIDIVRGVNAPLVIKKVTDLVEEEKQIAAGEKERTEVLTNQLLKYKYEVLRYSVGIIKPNDVSEGRVEIIKRKIRHAGFDIKAEEEKILTEEQIRVFYARNKEQPDFEEFVQFMMSGPCHVLVITKKAETDTIPHWKELQETQSVSDESESEKEESAGGLVQAESLVNICDVHDSVEDASRQLGFFFPNFNIDNTDQRVEKTLAIIRPTLLKERRHSIMQRIHDDGFKIAMQKEIILSEEQVRTFYKEHVNEDYFPVLLEQMTSGPTLVLALTRENAVAHWRSLLGPKTLEEACKENPESLRAKYAVDNVPINQLHGSSTLDDAQKELEFFFPQEQTFALIKPDAAKNYKEDIMQKVKDAGFSISKIKEESLTREMAAQFYKDHEGKPFYEDLVSCMTEGPSVIMVLSKENAVEEWRKLMGPTDPEEAKKVSPQS</sequence>
<dbReference type="PROSITE" id="PS51374">
    <property type="entry name" value="NDPK_LIKE"/>
    <property type="match status" value="3"/>
</dbReference>
<reference evidence="6 7" key="1">
    <citation type="submission" date="2019-09" db="EMBL/GenBank/DDBJ databases">
        <title>Bird 10,000 Genomes (B10K) Project - Family phase.</title>
        <authorList>
            <person name="Zhang G."/>
        </authorList>
    </citation>
    <scope>NUCLEOTIDE SEQUENCE [LARGE SCALE GENOMIC DNA]</scope>
    <source>
        <strain evidence="6">OUT-0059</strain>
        <tissue evidence="6">Muscle</tissue>
    </source>
</reference>
<dbReference type="CDD" id="cd04416">
    <property type="entry name" value="NDPk_TX"/>
    <property type="match status" value="2"/>
</dbReference>
<evidence type="ECO:0000313" key="6">
    <source>
        <dbReference type="EMBL" id="NXU90685.1"/>
    </source>
</evidence>
<organism evidence="6 7">
    <name type="scientific">Xiphorhynchus elegans</name>
    <name type="common">elegant woodcreeper</name>
    <dbReference type="NCBI Taxonomy" id="269412"/>
    <lineage>
        <taxon>Eukaryota</taxon>
        <taxon>Metazoa</taxon>
        <taxon>Chordata</taxon>
        <taxon>Craniata</taxon>
        <taxon>Vertebrata</taxon>
        <taxon>Euteleostomi</taxon>
        <taxon>Archelosauria</taxon>
        <taxon>Archosauria</taxon>
        <taxon>Dinosauria</taxon>
        <taxon>Saurischia</taxon>
        <taxon>Theropoda</taxon>
        <taxon>Coelurosauria</taxon>
        <taxon>Aves</taxon>
        <taxon>Neognathae</taxon>
        <taxon>Neoaves</taxon>
        <taxon>Telluraves</taxon>
        <taxon>Australaves</taxon>
        <taxon>Passeriformes</taxon>
        <taxon>Dendrocolaptidae</taxon>
        <taxon>Xiphorhynchus</taxon>
    </lineage>
</organism>
<name>A0A7L3PHI6_9DEND</name>
<dbReference type="InterPro" id="IPR051766">
    <property type="entry name" value="TXND_domain-containing"/>
</dbReference>
<evidence type="ECO:0000313" key="7">
    <source>
        <dbReference type="Proteomes" id="UP000551443"/>
    </source>
</evidence>
<protein>
    <submittedName>
        <fullName evidence="6">TXND3 protein</fullName>
    </submittedName>
</protein>
<dbReference type="PANTHER" id="PTHR46135">
    <property type="entry name" value="NME/NM23 FAMILY MEMBER 8"/>
    <property type="match status" value="1"/>
</dbReference>
<feature type="domain" description="Thioredoxin" evidence="5">
    <location>
        <begin position="1"/>
        <end position="116"/>
    </location>
</feature>
<dbReference type="Gene3D" id="3.40.30.10">
    <property type="entry name" value="Glutaredoxin"/>
    <property type="match status" value="1"/>
</dbReference>
<dbReference type="EMBL" id="VZUH01005943">
    <property type="protein sequence ID" value="NXU90685.1"/>
    <property type="molecule type" value="Genomic_DNA"/>
</dbReference>
<dbReference type="SUPFAM" id="SSF54919">
    <property type="entry name" value="Nucleoside diphosphate kinase, NDK"/>
    <property type="match status" value="3"/>
</dbReference>
<dbReference type="Gene3D" id="3.30.70.141">
    <property type="entry name" value="Nucleoside diphosphate kinase-like domain"/>
    <property type="match status" value="3"/>
</dbReference>
<gene>
    <name evidence="6" type="primary">Nme8</name>
    <name evidence="6" type="ORF">XIPELE_R04917</name>
</gene>
<dbReference type="PROSITE" id="PS00194">
    <property type="entry name" value="THIOREDOXIN_1"/>
    <property type="match status" value="1"/>
</dbReference>
<dbReference type="InterPro" id="IPR036249">
    <property type="entry name" value="Thioredoxin-like_sf"/>
</dbReference>
<dbReference type="SMART" id="SM00562">
    <property type="entry name" value="NDK"/>
    <property type="match status" value="3"/>
</dbReference>
<comment type="caution">
    <text evidence="2">Lacks conserved residue(s) required for the propagation of feature annotation.</text>
</comment>
<evidence type="ECO:0000256" key="2">
    <source>
        <dbReference type="PROSITE-ProRule" id="PRU00706"/>
    </source>
</evidence>
<dbReference type="SUPFAM" id="SSF52833">
    <property type="entry name" value="Thioredoxin-like"/>
    <property type="match status" value="1"/>
</dbReference>